<comment type="caution">
    <text evidence="5">The sequence shown here is derived from an EMBL/GenBank/DDBJ whole genome shotgun (WGS) entry which is preliminary data.</text>
</comment>
<keyword evidence="3 4" id="KW-0663">Pyridoxal phosphate</keyword>
<evidence type="ECO:0000256" key="4">
    <source>
        <dbReference type="RuleBase" id="RU004508"/>
    </source>
</evidence>
<evidence type="ECO:0000256" key="2">
    <source>
        <dbReference type="PIRSR" id="PIRSR000390-1"/>
    </source>
</evidence>
<name>A0A932ENV2_9BACT</name>
<dbReference type="GO" id="GO:0030170">
    <property type="term" value="F:pyridoxal phosphate binding"/>
    <property type="evidence" value="ECO:0007669"/>
    <property type="project" value="TreeGrafter"/>
</dbReference>
<keyword evidence="5" id="KW-0808">Transferase</keyword>
<accession>A0A932ENV2</accession>
<evidence type="ECO:0000256" key="3">
    <source>
        <dbReference type="PIRSR" id="PIRSR000390-2"/>
    </source>
</evidence>
<dbReference type="InterPro" id="IPR000653">
    <property type="entry name" value="DegT/StrS_aminotransferase"/>
</dbReference>
<protein>
    <submittedName>
        <fullName evidence="5">DegT/DnrJ/EryC1/StrS aminotransferase family protein</fullName>
    </submittedName>
</protein>
<dbReference type="PIRSF" id="PIRSF000390">
    <property type="entry name" value="PLP_StrS"/>
    <property type="match status" value="1"/>
</dbReference>
<dbReference type="InterPro" id="IPR015422">
    <property type="entry name" value="PyrdxlP-dep_Trfase_small"/>
</dbReference>
<dbReference type="SUPFAM" id="SSF53383">
    <property type="entry name" value="PLP-dependent transferases"/>
    <property type="match status" value="1"/>
</dbReference>
<dbReference type="Gene3D" id="3.40.640.10">
    <property type="entry name" value="Type I PLP-dependent aspartate aminotransferase-like (Major domain)"/>
    <property type="match status" value="1"/>
</dbReference>
<organism evidence="5 6">
    <name type="scientific">Candidatus Korobacter versatilis</name>
    <dbReference type="NCBI Taxonomy" id="658062"/>
    <lineage>
        <taxon>Bacteria</taxon>
        <taxon>Pseudomonadati</taxon>
        <taxon>Acidobacteriota</taxon>
        <taxon>Terriglobia</taxon>
        <taxon>Terriglobales</taxon>
        <taxon>Candidatus Korobacteraceae</taxon>
        <taxon>Candidatus Korobacter</taxon>
    </lineage>
</organism>
<gene>
    <name evidence="5" type="ORF">HYX28_02915</name>
</gene>
<sequence length="412" mass="44773">MKAIAQKAQLAIEGGTAVRTRPFAPWPHFEPDEIEAVAAVLRSGRINYWTGPEGNTFEREYATYVGRKHGVALANGTLALELALIALGIGPGDEVVVPSRTFVATASCVAVHGGRAICAEVDPDSGNVTAETLRAALTPKTRAIIPVHMSGWPCAMDEIMALARECKLKVIEDCAQAHGATYQGKPVGAFGEAAVFSFCQDKIMTTGGEGGMLLLDDEAAWKRAWSYKDHGKDHDLATAPRSGHSYRLVHTGFGTNWRMTEMQSALGRVLLRKIDARVAQRRRNAAVLDEAFGRIPALRVVKPKSTERCSYYKYYAYVRPEKLAAGWTRERLLDAINAEGVPCSTGGSAEIYMEQAFPPEWKPQQAGKVARYPVARALGETSLMFHVHSTLAEPDMRDVVTAVEKVMSAASA</sequence>
<feature type="active site" description="Proton acceptor" evidence="2">
    <location>
        <position position="202"/>
    </location>
</feature>
<dbReference type="InterPro" id="IPR015421">
    <property type="entry name" value="PyrdxlP-dep_Trfase_major"/>
</dbReference>
<keyword evidence="5" id="KW-0032">Aminotransferase</keyword>
<dbReference type="AlphaFoldDB" id="A0A932ENV2"/>
<dbReference type="GO" id="GO:0000271">
    <property type="term" value="P:polysaccharide biosynthetic process"/>
    <property type="evidence" value="ECO:0007669"/>
    <property type="project" value="TreeGrafter"/>
</dbReference>
<dbReference type="CDD" id="cd00616">
    <property type="entry name" value="AHBA_syn"/>
    <property type="match status" value="1"/>
</dbReference>
<dbReference type="GO" id="GO:0008483">
    <property type="term" value="F:transaminase activity"/>
    <property type="evidence" value="ECO:0007669"/>
    <property type="project" value="UniProtKB-KW"/>
</dbReference>
<proteinExistence type="inferred from homology"/>
<feature type="modified residue" description="N6-(pyridoxal phosphate)lysine" evidence="3">
    <location>
        <position position="202"/>
    </location>
</feature>
<dbReference type="PANTHER" id="PTHR30244:SF34">
    <property type="entry name" value="DTDP-4-AMINO-4,6-DIDEOXYGALACTOSE TRANSAMINASE"/>
    <property type="match status" value="1"/>
</dbReference>
<dbReference type="PANTHER" id="PTHR30244">
    <property type="entry name" value="TRANSAMINASE"/>
    <property type="match status" value="1"/>
</dbReference>
<comment type="similarity">
    <text evidence="1 4">Belongs to the DegT/DnrJ/EryC1 family.</text>
</comment>
<dbReference type="Gene3D" id="3.90.1150.10">
    <property type="entry name" value="Aspartate Aminotransferase, domain 1"/>
    <property type="match status" value="1"/>
</dbReference>
<dbReference type="InterPro" id="IPR015424">
    <property type="entry name" value="PyrdxlP-dep_Trfase"/>
</dbReference>
<dbReference type="Pfam" id="PF01041">
    <property type="entry name" value="DegT_DnrJ_EryC1"/>
    <property type="match status" value="1"/>
</dbReference>
<evidence type="ECO:0000313" key="5">
    <source>
        <dbReference type="EMBL" id="MBI2677712.1"/>
    </source>
</evidence>
<evidence type="ECO:0000313" key="6">
    <source>
        <dbReference type="Proteomes" id="UP000779809"/>
    </source>
</evidence>
<dbReference type="Proteomes" id="UP000779809">
    <property type="component" value="Unassembled WGS sequence"/>
</dbReference>
<reference evidence="5" key="1">
    <citation type="submission" date="2020-07" db="EMBL/GenBank/DDBJ databases">
        <title>Huge and variable diversity of episymbiotic CPR bacteria and DPANN archaea in groundwater ecosystems.</title>
        <authorList>
            <person name="He C.Y."/>
            <person name="Keren R."/>
            <person name="Whittaker M."/>
            <person name="Farag I.F."/>
            <person name="Doudna J."/>
            <person name="Cate J.H.D."/>
            <person name="Banfield J.F."/>
        </authorList>
    </citation>
    <scope>NUCLEOTIDE SEQUENCE</scope>
    <source>
        <strain evidence="5">NC_groundwater_580_Pr5_B-0.1um_64_19</strain>
    </source>
</reference>
<evidence type="ECO:0000256" key="1">
    <source>
        <dbReference type="ARBA" id="ARBA00037999"/>
    </source>
</evidence>
<dbReference type="EMBL" id="JACPNR010000004">
    <property type="protein sequence ID" value="MBI2677712.1"/>
    <property type="molecule type" value="Genomic_DNA"/>
</dbReference>